<name>A0ABZ1NW70_STRVL</name>
<gene>
    <name evidence="1" type="ORF">OHB29_22740</name>
</gene>
<dbReference type="Proteomes" id="UP001341259">
    <property type="component" value="Chromosome"/>
</dbReference>
<evidence type="ECO:0000313" key="1">
    <source>
        <dbReference type="EMBL" id="WUG95620.1"/>
    </source>
</evidence>
<evidence type="ECO:0000313" key="2">
    <source>
        <dbReference type="Proteomes" id="UP001341259"/>
    </source>
</evidence>
<keyword evidence="2" id="KW-1185">Reference proteome</keyword>
<dbReference type="RefSeq" id="WP_328341105.1">
    <property type="nucleotide sequence ID" value="NZ_CP107906.1"/>
</dbReference>
<accession>A0ABZ1NW70</accession>
<dbReference type="EMBL" id="CP107906">
    <property type="protein sequence ID" value="WUG95620.1"/>
    <property type="molecule type" value="Genomic_DNA"/>
</dbReference>
<sequence>MDPIVLAAGTALVSAMATDAWQRTAAAITDLWKRARDTEGEVIAPDRIPNELDTLRTNVVRARTDSDAEMEESLTGLWRLRLHALIEQNPSLAEDLRSLVRERLLPEVDDRARVRVETLIQQSAKVSGGTSYMAGRDMRVHSGEETS</sequence>
<proteinExistence type="predicted"/>
<organism evidence="1 2">
    <name type="scientific">Streptomyces violaceus</name>
    <name type="common">Streptomyces venezuelae</name>
    <dbReference type="NCBI Taxonomy" id="1936"/>
    <lineage>
        <taxon>Bacteria</taxon>
        <taxon>Bacillati</taxon>
        <taxon>Actinomycetota</taxon>
        <taxon>Actinomycetes</taxon>
        <taxon>Kitasatosporales</taxon>
        <taxon>Streptomycetaceae</taxon>
        <taxon>Streptomyces</taxon>
    </lineage>
</organism>
<protein>
    <submittedName>
        <fullName evidence="1">Uncharacterized protein</fullName>
    </submittedName>
</protein>
<reference evidence="1 2" key="1">
    <citation type="submission" date="2022-10" db="EMBL/GenBank/DDBJ databases">
        <title>The complete genomes of actinobacterial strains from the NBC collection.</title>
        <authorList>
            <person name="Joergensen T.S."/>
            <person name="Alvarez Arevalo M."/>
            <person name="Sterndorff E.B."/>
            <person name="Faurdal D."/>
            <person name="Vuksanovic O."/>
            <person name="Mourched A.-S."/>
            <person name="Charusanti P."/>
            <person name="Shaw S."/>
            <person name="Blin K."/>
            <person name="Weber T."/>
        </authorList>
    </citation>
    <scope>NUCLEOTIDE SEQUENCE [LARGE SCALE GENOMIC DNA]</scope>
    <source>
        <strain evidence="1 2">NBC_00456</strain>
    </source>
</reference>